<feature type="domain" description="Pyrroline-5-carboxylate reductase catalytic N-terminal" evidence="13">
    <location>
        <begin position="4"/>
        <end position="92"/>
    </location>
</feature>
<evidence type="ECO:0000256" key="4">
    <source>
        <dbReference type="ARBA" id="ARBA00022605"/>
    </source>
</evidence>
<keyword evidence="16" id="KW-1185">Reference proteome</keyword>
<evidence type="ECO:0000256" key="5">
    <source>
        <dbReference type="ARBA" id="ARBA00022650"/>
    </source>
</evidence>
<dbReference type="NCBIfam" id="TIGR00112">
    <property type="entry name" value="proC"/>
    <property type="match status" value="1"/>
</dbReference>
<dbReference type="AlphaFoldDB" id="A0A923J011"/>
<dbReference type="PANTHER" id="PTHR11645:SF0">
    <property type="entry name" value="PYRROLINE-5-CARBOXYLATE REDUCTASE 3"/>
    <property type="match status" value="1"/>
</dbReference>
<dbReference type="InterPro" id="IPR008927">
    <property type="entry name" value="6-PGluconate_DH-like_C_sf"/>
</dbReference>
<evidence type="ECO:0000256" key="6">
    <source>
        <dbReference type="ARBA" id="ARBA00022857"/>
    </source>
</evidence>
<keyword evidence="5 9" id="KW-0641">Proline biosynthesis</keyword>
<evidence type="ECO:0000259" key="13">
    <source>
        <dbReference type="Pfam" id="PF03807"/>
    </source>
</evidence>
<dbReference type="PROSITE" id="PS00521">
    <property type="entry name" value="P5CR"/>
    <property type="match status" value="1"/>
</dbReference>
<dbReference type="InterPro" id="IPR028939">
    <property type="entry name" value="P5C_Rdtase_cat_N"/>
</dbReference>
<dbReference type="GO" id="GO:0005737">
    <property type="term" value="C:cytoplasm"/>
    <property type="evidence" value="ECO:0007669"/>
    <property type="project" value="UniProtKB-SubCell"/>
</dbReference>
<evidence type="ECO:0000256" key="10">
    <source>
        <dbReference type="NCBIfam" id="TIGR00112"/>
    </source>
</evidence>
<dbReference type="GO" id="GO:0055129">
    <property type="term" value="P:L-proline biosynthetic process"/>
    <property type="evidence" value="ECO:0007669"/>
    <property type="project" value="UniProtKB-UniRule"/>
</dbReference>
<keyword evidence="3 9" id="KW-0963">Cytoplasm</keyword>
<dbReference type="SUPFAM" id="SSF51735">
    <property type="entry name" value="NAD(P)-binding Rossmann-fold domains"/>
    <property type="match status" value="1"/>
</dbReference>
<organism evidence="15 16">
    <name type="scientific">Clostridium tetanomorphum</name>
    <dbReference type="NCBI Taxonomy" id="1553"/>
    <lineage>
        <taxon>Bacteria</taxon>
        <taxon>Bacillati</taxon>
        <taxon>Bacillota</taxon>
        <taxon>Clostridia</taxon>
        <taxon>Eubacteriales</taxon>
        <taxon>Clostridiaceae</taxon>
        <taxon>Clostridium</taxon>
    </lineage>
</organism>
<name>A0A923J011_CLOTT</name>
<dbReference type="FunFam" id="1.10.3730.10:FF:000001">
    <property type="entry name" value="Pyrroline-5-carboxylate reductase"/>
    <property type="match status" value="1"/>
</dbReference>
<dbReference type="Pfam" id="PF03807">
    <property type="entry name" value="F420_oxidored"/>
    <property type="match status" value="1"/>
</dbReference>
<dbReference type="InterPro" id="IPR036291">
    <property type="entry name" value="NAD(P)-bd_dom_sf"/>
</dbReference>
<keyword evidence="7 9" id="KW-0560">Oxidoreductase</keyword>
<dbReference type="PIRSF" id="PIRSF000193">
    <property type="entry name" value="Pyrrol-5-carb_rd"/>
    <property type="match status" value="1"/>
</dbReference>
<keyword evidence="6 9" id="KW-0521">NADP</keyword>
<dbReference type="RefSeq" id="WP_173680179.1">
    <property type="nucleotide sequence ID" value="NZ_JAAZWO010000008.1"/>
</dbReference>
<comment type="similarity">
    <text evidence="2 9 12">Belongs to the pyrroline-5-carboxylate reductase family.</text>
</comment>
<dbReference type="Gene3D" id="3.40.50.720">
    <property type="entry name" value="NAD(P)-binding Rossmann-like Domain"/>
    <property type="match status" value="1"/>
</dbReference>
<keyword evidence="4 9" id="KW-0028">Amino-acid biosynthesis</keyword>
<dbReference type="Pfam" id="PF14748">
    <property type="entry name" value="P5CR_dimer"/>
    <property type="match status" value="1"/>
</dbReference>
<evidence type="ECO:0000256" key="7">
    <source>
        <dbReference type="ARBA" id="ARBA00023002"/>
    </source>
</evidence>
<dbReference type="FunFam" id="3.40.50.720:FF:000190">
    <property type="entry name" value="Pyrroline-5-carboxylate reductase"/>
    <property type="match status" value="1"/>
</dbReference>
<dbReference type="InterPro" id="IPR000304">
    <property type="entry name" value="Pyrroline-COOH_reductase"/>
</dbReference>
<accession>A0A923J011</accession>
<dbReference type="Gene3D" id="1.10.3730.10">
    <property type="entry name" value="ProC C-terminal domain-like"/>
    <property type="match status" value="1"/>
</dbReference>
<comment type="subcellular location">
    <subcellularLocation>
        <location evidence="1 9">Cytoplasm</location>
    </subcellularLocation>
</comment>
<dbReference type="EMBL" id="JAAZWO010000008">
    <property type="protein sequence ID" value="MBC2397841.1"/>
    <property type="molecule type" value="Genomic_DNA"/>
</dbReference>
<gene>
    <name evidence="9 15" type="primary">proC</name>
    <name evidence="15" type="ORF">HGG79_08645</name>
</gene>
<comment type="catalytic activity">
    <reaction evidence="9">
        <text>L-proline + NAD(+) = (S)-1-pyrroline-5-carboxylate + NADH + 2 H(+)</text>
        <dbReference type="Rhea" id="RHEA:14105"/>
        <dbReference type="ChEBI" id="CHEBI:15378"/>
        <dbReference type="ChEBI" id="CHEBI:17388"/>
        <dbReference type="ChEBI" id="CHEBI:57540"/>
        <dbReference type="ChEBI" id="CHEBI:57945"/>
        <dbReference type="ChEBI" id="CHEBI:60039"/>
        <dbReference type="EC" id="1.5.1.2"/>
    </reaction>
</comment>
<comment type="caution">
    <text evidence="15">The sequence shown here is derived from an EMBL/GenBank/DDBJ whole genome shotgun (WGS) entry which is preliminary data.</text>
</comment>
<proteinExistence type="inferred from homology"/>
<dbReference type="InterPro" id="IPR053790">
    <property type="entry name" value="P5CR-like_CS"/>
</dbReference>
<feature type="binding site" evidence="11">
    <location>
        <position position="57"/>
    </location>
    <ligand>
        <name>NADPH</name>
        <dbReference type="ChEBI" id="CHEBI:57783"/>
    </ligand>
</feature>
<dbReference type="HAMAP" id="MF_01925">
    <property type="entry name" value="P5C_reductase"/>
    <property type="match status" value="1"/>
</dbReference>
<feature type="binding site" evidence="11">
    <location>
        <begin position="8"/>
        <end position="13"/>
    </location>
    <ligand>
        <name>NADP(+)</name>
        <dbReference type="ChEBI" id="CHEBI:58349"/>
    </ligand>
</feature>
<dbReference type="InterPro" id="IPR029036">
    <property type="entry name" value="P5CR_dimer"/>
</dbReference>
<evidence type="ECO:0000259" key="14">
    <source>
        <dbReference type="Pfam" id="PF14748"/>
    </source>
</evidence>
<dbReference type="GO" id="GO:0004735">
    <property type="term" value="F:pyrroline-5-carboxylate reductase activity"/>
    <property type="evidence" value="ECO:0007669"/>
    <property type="project" value="UniProtKB-UniRule"/>
</dbReference>
<feature type="domain" description="Pyrroline-5-carboxylate reductase dimerisation" evidence="14">
    <location>
        <begin position="162"/>
        <end position="266"/>
    </location>
</feature>
<evidence type="ECO:0000313" key="16">
    <source>
        <dbReference type="Proteomes" id="UP000563151"/>
    </source>
</evidence>
<reference evidence="15 16" key="1">
    <citation type="submission" date="2020-04" db="EMBL/GenBank/DDBJ databases">
        <title>Genomic insights into acetone-butanol-ethanol (ABE) fermentation by sequencing solventogenic clostridia strains.</title>
        <authorList>
            <person name="Brown S."/>
        </authorList>
    </citation>
    <scope>NUCLEOTIDE SEQUENCE [LARGE SCALE GENOMIC DNA]</scope>
    <source>
        <strain evidence="15 16">DJ011</strain>
    </source>
</reference>
<evidence type="ECO:0000256" key="12">
    <source>
        <dbReference type="RuleBase" id="RU003903"/>
    </source>
</evidence>
<dbReference type="SUPFAM" id="SSF48179">
    <property type="entry name" value="6-phosphogluconate dehydrogenase C-terminal domain-like"/>
    <property type="match status" value="1"/>
</dbReference>
<sequence>MEKTIGFIGCGNMAQAMITGVVSSKIVFPVNVFVSDKDDEKLKHMEEKFNVNILKSNKEVAKNSDIIILAVKPNKYKEVIEEIKDYVKENVITVIIGAGITIEYVEKAFEKKVKVIRTMPNTPALVGEGMSAICYNELIEEEDLKGVVDIFKSFGKVEIIQENLMEVIPAVSGSSPAYVYMFIEALADGAVLDGVPRDKAYKMAAQSVLGAAKMILETGEHPGVLKDRVCSPAGTTIEAVYSLEKNNFRGTVMEAMRKCTDKTREMSKTK</sequence>
<feature type="binding site" evidence="11">
    <location>
        <begin position="70"/>
        <end position="73"/>
    </location>
    <ligand>
        <name>NADP(+)</name>
        <dbReference type="ChEBI" id="CHEBI:58349"/>
    </ligand>
</feature>
<evidence type="ECO:0000256" key="1">
    <source>
        <dbReference type="ARBA" id="ARBA00004496"/>
    </source>
</evidence>
<comment type="pathway">
    <text evidence="9 12">Amino-acid biosynthesis; L-proline biosynthesis; L-proline from L-glutamate 5-semialdehyde: step 1/1.</text>
</comment>
<evidence type="ECO:0000256" key="3">
    <source>
        <dbReference type="ARBA" id="ARBA00022490"/>
    </source>
</evidence>
<evidence type="ECO:0000256" key="2">
    <source>
        <dbReference type="ARBA" id="ARBA00005525"/>
    </source>
</evidence>
<protein>
    <recommendedName>
        <fullName evidence="9 10">Pyrroline-5-carboxylate reductase</fullName>
        <shortName evidence="9">P5C reductase</shortName>
        <shortName evidence="9">P5CR</shortName>
        <ecNumber evidence="9 10">1.5.1.2</ecNumber>
    </recommendedName>
    <alternativeName>
        <fullName evidence="9">PCA reductase</fullName>
    </alternativeName>
</protein>
<dbReference type="PANTHER" id="PTHR11645">
    <property type="entry name" value="PYRROLINE-5-CARBOXYLATE REDUCTASE"/>
    <property type="match status" value="1"/>
</dbReference>
<dbReference type="Proteomes" id="UP000563151">
    <property type="component" value="Unassembled WGS sequence"/>
</dbReference>
<evidence type="ECO:0000256" key="11">
    <source>
        <dbReference type="PIRSR" id="PIRSR000193-1"/>
    </source>
</evidence>
<dbReference type="EC" id="1.5.1.2" evidence="9 10"/>
<comment type="catalytic activity">
    <reaction evidence="9 12">
        <text>L-proline + NADP(+) = (S)-1-pyrroline-5-carboxylate + NADPH + 2 H(+)</text>
        <dbReference type="Rhea" id="RHEA:14109"/>
        <dbReference type="ChEBI" id="CHEBI:15378"/>
        <dbReference type="ChEBI" id="CHEBI:17388"/>
        <dbReference type="ChEBI" id="CHEBI:57783"/>
        <dbReference type="ChEBI" id="CHEBI:58349"/>
        <dbReference type="ChEBI" id="CHEBI:60039"/>
        <dbReference type="EC" id="1.5.1.2"/>
    </reaction>
</comment>
<evidence type="ECO:0000313" key="15">
    <source>
        <dbReference type="EMBL" id="MBC2397841.1"/>
    </source>
</evidence>
<evidence type="ECO:0000256" key="9">
    <source>
        <dbReference type="HAMAP-Rule" id="MF_01925"/>
    </source>
</evidence>
<evidence type="ECO:0000256" key="8">
    <source>
        <dbReference type="ARBA" id="ARBA00058118"/>
    </source>
</evidence>
<comment type="function">
    <text evidence="8 9">Catalyzes the reduction of 1-pyrroline-5-carboxylate (PCA) to L-proline.</text>
</comment>